<sequence>MSPAPTTKTVTYLKMTNPGQLAPAPAVPGLALRRLDAASPLIRSVQAEVGAAYGWRASTRTPQQWDEHLASRPLRQHWLITLNDEPAGVAYLEPHPGGDVEITAFGLLPAHLGKGLGGYALTLALQQAWATPSPGAARVSRVWLRTNTNDHPHALGNYQKRGLRPYRTETSS</sequence>
<dbReference type="SUPFAM" id="SSF55729">
    <property type="entry name" value="Acyl-CoA N-acyltransferases (Nat)"/>
    <property type="match status" value="1"/>
</dbReference>
<gene>
    <name evidence="2" type="ORF">EKH77_26955</name>
</gene>
<dbReference type="InterPro" id="IPR000182">
    <property type="entry name" value="GNAT_dom"/>
</dbReference>
<dbReference type="Gene3D" id="3.40.630.30">
    <property type="match status" value="1"/>
</dbReference>
<protein>
    <submittedName>
        <fullName evidence="2">GNAT family N-acetyltransferase</fullName>
    </submittedName>
</protein>
<dbReference type="Pfam" id="PF00583">
    <property type="entry name" value="Acetyltransf_1"/>
    <property type="match status" value="1"/>
</dbReference>
<reference evidence="2 3" key="1">
    <citation type="submission" date="2018-12" db="EMBL/GenBank/DDBJ databases">
        <title>The whole draft genome of Streptomyce luteoverticillatus CGMCC 15060.</title>
        <authorList>
            <person name="Feng Z."/>
            <person name="Chen G."/>
            <person name="Zhang J."/>
            <person name="Zhu H."/>
            <person name="Yu X."/>
            <person name="Zhang W."/>
            <person name="Zhang X."/>
        </authorList>
    </citation>
    <scope>NUCLEOTIDE SEQUENCE [LARGE SCALE GENOMIC DNA]</scope>
    <source>
        <strain evidence="2 3">CGMCC 15060</strain>
    </source>
</reference>
<dbReference type="GO" id="GO:0016747">
    <property type="term" value="F:acyltransferase activity, transferring groups other than amino-acyl groups"/>
    <property type="evidence" value="ECO:0007669"/>
    <property type="project" value="InterPro"/>
</dbReference>
<dbReference type="RefSeq" id="WP_126916866.1">
    <property type="nucleotide sequence ID" value="NZ_CP034587.1"/>
</dbReference>
<dbReference type="Proteomes" id="UP000267900">
    <property type="component" value="Chromosome"/>
</dbReference>
<evidence type="ECO:0000313" key="3">
    <source>
        <dbReference type="Proteomes" id="UP000267900"/>
    </source>
</evidence>
<dbReference type="AlphaFoldDB" id="A0A3S9PPV6"/>
<evidence type="ECO:0000313" key="2">
    <source>
        <dbReference type="EMBL" id="AZQ74364.1"/>
    </source>
</evidence>
<proteinExistence type="predicted"/>
<dbReference type="PROSITE" id="PS51186">
    <property type="entry name" value="GNAT"/>
    <property type="match status" value="1"/>
</dbReference>
<keyword evidence="2" id="KW-0808">Transferase</keyword>
<feature type="domain" description="N-acetyltransferase" evidence="1">
    <location>
        <begin position="40"/>
        <end position="172"/>
    </location>
</feature>
<name>A0A3S9PPV6_STRLT</name>
<dbReference type="EMBL" id="CP034587">
    <property type="protein sequence ID" value="AZQ74364.1"/>
    <property type="molecule type" value="Genomic_DNA"/>
</dbReference>
<keyword evidence="3" id="KW-1185">Reference proteome</keyword>
<dbReference type="OrthoDB" id="275336at2"/>
<evidence type="ECO:0000259" key="1">
    <source>
        <dbReference type="PROSITE" id="PS51186"/>
    </source>
</evidence>
<dbReference type="InterPro" id="IPR016181">
    <property type="entry name" value="Acyl_CoA_acyltransferase"/>
</dbReference>
<accession>A0A3S9PPV6</accession>
<dbReference type="CDD" id="cd04301">
    <property type="entry name" value="NAT_SF"/>
    <property type="match status" value="1"/>
</dbReference>
<organism evidence="2 3">
    <name type="scientific">Streptomyces luteoverticillatus</name>
    <name type="common">Streptoverticillium luteoverticillatus</name>
    <dbReference type="NCBI Taxonomy" id="66425"/>
    <lineage>
        <taxon>Bacteria</taxon>
        <taxon>Bacillati</taxon>
        <taxon>Actinomycetota</taxon>
        <taxon>Actinomycetes</taxon>
        <taxon>Kitasatosporales</taxon>
        <taxon>Streptomycetaceae</taxon>
        <taxon>Streptomyces</taxon>
    </lineage>
</organism>